<organism evidence="3">
    <name type="scientific">Homalodisca liturata</name>
    <dbReference type="NCBI Taxonomy" id="320908"/>
    <lineage>
        <taxon>Eukaryota</taxon>
        <taxon>Metazoa</taxon>
        <taxon>Ecdysozoa</taxon>
        <taxon>Arthropoda</taxon>
        <taxon>Hexapoda</taxon>
        <taxon>Insecta</taxon>
        <taxon>Pterygota</taxon>
        <taxon>Neoptera</taxon>
        <taxon>Paraneoptera</taxon>
        <taxon>Hemiptera</taxon>
        <taxon>Auchenorrhyncha</taxon>
        <taxon>Membracoidea</taxon>
        <taxon>Cicadellidae</taxon>
        <taxon>Cicadellinae</taxon>
        <taxon>Proconiini</taxon>
        <taxon>Homalodisca</taxon>
    </lineage>
</organism>
<dbReference type="GO" id="GO:0003700">
    <property type="term" value="F:DNA-binding transcription factor activity"/>
    <property type="evidence" value="ECO:0007669"/>
    <property type="project" value="InterPro"/>
</dbReference>
<feature type="region of interest" description="Disordered" evidence="1">
    <location>
        <begin position="137"/>
        <end position="174"/>
    </location>
</feature>
<dbReference type="EMBL" id="GECU01004663">
    <property type="protein sequence ID" value="JAT03044.1"/>
    <property type="molecule type" value="Transcribed_RNA"/>
</dbReference>
<name>A0A1B6JVV4_9HEMI</name>
<gene>
    <name evidence="3" type="ORF">g.5578</name>
</gene>
<dbReference type="CDD" id="cd14686">
    <property type="entry name" value="bZIP"/>
    <property type="match status" value="1"/>
</dbReference>
<dbReference type="GO" id="GO:0005634">
    <property type="term" value="C:nucleus"/>
    <property type="evidence" value="ECO:0007669"/>
    <property type="project" value="UniProtKB-ARBA"/>
</dbReference>
<feature type="domain" description="BZIP" evidence="2">
    <location>
        <begin position="329"/>
        <end position="344"/>
    </location>
</feature>
<feature type="compositionally biased region" description="Polar residues" evidence="1">
    <location>
        <begin position="47"/>
        <end position="57"/>
    </location>
</feature>
<dbReference type="PROSITE" id="PS00036">
    <property type="entry name" value="BZIP_BASIC"/>
    <property type="match status" value="1"/>
</dbReference>
<dbReference type="AlphaFoldDB" id="A0A1B6JVV4"/>
<proteinExistence type="predicted"/>
<feature type="non-terminal residue" evidence="3">
    <location>
        <position position="375"/>
    </location>
</feature>
<evidence type="ECO:0000256" key="1">
    <source>
        <dbReference type="SAM" id="MobiDB-lite"/>
    </source>
</evidence>
<evidence type="ECO:0000259" key="2">
    <source>
        <dbReference type="PROSITE" id="PS00036"/>
    </source>
</evidence>
<protein>
    <recommendedName>
        <fullName evidence="2">BZIP domain-containing protein</fullName>
    </recommendedName>
</protein>
<feature type="region of interest" description="Disordered" evidence="1">
    <location>
        <begin position="47"/>
        <end position="76"/>
    </location>
</feature>
<feature type="non-terminal residue" evidence="3">
    <location>
        <position position="1"/>
    </location>
</feature>
<dbReference type="InterPro" id="IPR046347">
    <property type="entry name" value="bZIP_sf"/>
</dbReference>
<dbReference type="SUPFAM" id="SSF57959">
    <property type="entry name" value="Leucine zipper domain"/>
    <property type="match status" value="1"/>
</dbReference>
<feature type="compositionally biased region" description="Basic and acidic residues" evidence="1">
    <location>
        <begin position="59"/>
        <end position="68"/>
    </location>
</feature>
<evidence type="ECO:0000313" key="3">
    <source>
        <dbReference type="EMBL" id="JAT03044.1"/>
    </source>
</evidence>
<dbReference type="InterPro" id="IPR004827">
    <property type="entry name" value="bZIP"/>
</dbReference>
<accession>A0A1B6JVV4</accession>
<sequence length="375" mass="43007">FSKIAPGTTQTYNRTNYNTGFQNVSYDGNSGFSFINSNTYHPHKLCSNNRSPQSRQCNHPKESLEHPKNYFPLNDSSESSLLDVKKDCHWGENIPMNIKDQCGRFSHENGLTQLSHIEDLLSNESPMSRRIIGIPHLHDKVAQDDRSKDDNPSLSIPTSSKRENLTAPLGTQNSEDQLLPDITTFFELAEDIDDIISPLLPYVNHDTDKSRNEHLGFTPFSALQSEIPIDFREGFITPNYIDENPLGNLSPVKESEFFQDGLQNTQDGKMRNENVLLHSESSNETSSSCSFYPPVNSRIKREPRTNNDYINLDMVANSTSLDDQEIRNKVKIKNNQASKKSRDKQKEEFRIQVEKCERLRRENEILKRTARPWMI</sequence>
<reference evidence="3" key="1">
    <citation type="submission" date="2015-11" db="EMBL/GenBank/DDBJ databases">
        <title>De novo transcriptome assembly of four potential Pierce s Disease insect vectors from Arizona vineyards.</title>
        <authorList>
            <person name="Tassone E.E."/>
        </authorList>
    </citation>
    <scope>NUCLEOTIDE SEQUENCE</scope>
</reference>
<feature type="compositionally biased region" description="Basic and acidic residues" evidence="1">
    <location>
        <begin position="137"/>
        <end position="151"/>
    </location>
</feature>